<dbReference type="Gene3D" id="3.40.50.450">
    <property type="match status" value="1"/>
</dbReference>
<protein>
    <submittedName>
        <fullName evidence="2">Probable cytokinin riboside 5'-monophosphate phosphoribohydrolase LOGL2 (Protein LONELY GUY-like 2)</fullName>
    </submittedName>
</protein>
<organism evidence="2 3">
    <name type="scientific">Durusdinium trenchii</name>
    <dbReference type="NCBI Taxonomy" id="1381693"/>
    <lineage>
        <taxon>Eukaryota</taxon>
        <taxon>Sar</taxon>
        <taxon>Alveolata</taxon>
        <taxon>Dinophyceae</taxon>
        <taxon>Suessiales</taxon>
        <taxon>Symbiodiniaceae</taxon>
        <taxon>Durusdinium</taxon>
    </lineage>
</organism>
<dbReference type="NCBIfam" id="TIGR00730">
    <property type="entry name" value="Rossman fold protein, TIGR00730 family"/>
    <property type="match status" value="1"/>
</dbReference>
<accession>A0ABP0QP40</accession>
<proteinExistence type="predicted"/>
<keyword evidence="3" id="KW-1185">Reference proteome</keyword>
<dbReference type="PANTHER" id="PTHR31223:SF70">
    <property type="entry name" value="LOG FAMILY PROTEIN YJL055W"/>
    <property type="match status" value="1"/>
</dbReference>
<evidence type="ECO:0000256" key="1">
    <source>
        <dbReference type="SAM" id="MobiDB-lite"/>
    </source>
</evidence>
<dbReference type="InterPro" id="IPR005269">
    <property type="entry name" value="LOG"/>
</dbReference>
<dbReference type="InterPro" id="IPR031100">
    <property type="entry name" value="LOG_fam"/>
</dbReference>
<name>A0ABP0QP40_9DINO</name>
<evidence type="ECO:0000313" key="2">
    <source>
        <dbReference type="EMBL" id="CAK9089600.1"/>
    </source>
</evidence>
<evidence type="ECO:0000313" key="3">
    <source>
        <dbReference type="Proteomes" id="UP001642464"/>
    </source>
</evidence>
<sequence length="186" mass="20141">MEGAQRLGEVMAKRGLVLVYGGGDVGLMGQLARAHDAAGGKVIGVIPQALAPRELSGEGVQPENTIFTETMHERKQIMAELSDAFLCLPGGFGTIEEVVEAITWTQLGIHRKAIGLLNIANYWDPLFAMFQSAVEEGFVRHKQLDIMLLDEDIDRLLDKLLAHQPPKGLSQTWSTGATPPLGLAQT</sequence>
<dbReference type="SUPFAM" id="SSF102405">
    <property type="entry name" value="MCP/YpsA-like"/>
    <property type="match status" value="1"/>
</dbReference>
<reference evidence="2 3" key="1">
    <citation type="submission" date="2024-02" db="EMBL/GenBank/DDBJ databases">
        <authorList>
            <person name="Chen Y."/>
            <person name="Shah S."/>
            <person name="Dougan E. K."/>
            <person name="Thang M."/>
            <person name="Chan C."/>
        </authorList>
    </citation>
    <scope>NUCLEOTIDE SEQUENCE [LARGE SCALE GENOMIC DNA]</scope>
</reference>
<dbReference type="EMBL" id="CAXAMM010039866">
    <property type="protein sequence ID" value="CAK9089600.1"/>
    <property type="molecule type" value="Genomic_DNA"/>
</dbReference>
<dbReference type="Pfam" id="PF03641">
    <property type="entry name" value="Lysine_decarbox"/>
    <property type="match status" value="1"/>
</dbReference>
<feature type="region of interest" description="Disordered" evidence="1">
    <location>
        <begin position="167"/>
        <end position="186"/>
    </location>
</feature>
<comment type="caution">
    <text evidence="2">The sequence shown here is derived from an EMBL/GenBank/DDBJ whole genome shotgun (WGS) entry which is preliminary data.</text>
</comment>
<dbReference type="Proteomes" id="UP001642464">
    <property type="component" value="Unassembled WGS sequence"/>
</dbReference>
<dbReference type="PANTHER" id="PTHR31223">
    <property type="entry name" value="LOG FAMILY PROTEIN YJL055W"/>
    <property type="match status" value="1"/>
</dbReference>
<gene>
    <name evidence="2" type="ORF">SCF082_LOCUS42279</name>
</gene>